<organism evidence="4 5">
    <name type="scientific">Arthrobacter woluwensis</name>
    <dbReference type="NCBI Taxonomy" id="156980"/>
    <lineage>
        <taxon>Bacteria</taxon>
        <taxon>Bacillati</taxon>
        <taxon>Actinomycetota</taxon>
        <taxon>Actinomycetes</taxon>
        <taxon>Micrococcales</taxon>
        <taxon>Micrococcaceae</taxon>
        <taxon>Arthrobacter</taxon>
    </lineage>
</organism>
<feature type="compositionally biased region" description="Low complexity" evidence="1">
    <location>
        <begin position="356"/>
        <end position="374"/>
    </location>
</feature>
<feature type="domain" description="Purine catabolism PurC-like" evidence="2">
    <location>
        <begin position="16"/>
        <end position="141"/>
    </location>
</feature>
<evidence type="ECO:0000259" key="2">
    <source>
        <dbReference type="Pfam" id="PF07905"/>
    </source>
</evidence>
<dbReference type="InterPro" id="IPR051448">
    <property type="entry name" value="CdaR-like_regulators"/>
</dbReference>
<dbReference type="EMBL" id="FNSN01000003">
    <property type="protein sequence ID" value="SEB48619.1"/>
    <property type="molecule type" value="Genomic_DNA"/>
</dbReference>
<evidence type="ECO:0000259" key="3">
    <source>
        <dbReference type="Pfam" id="PF13556"/>
    </source>
</evidence>
<dbReference type="STRING" id="156980.SAMN04489745_0328"/>
<name>A0A1H4JQM3_9MICC</name>
<evidence type="ECO:0000256" key="1">
    <source>
        <dbReference type="SAM" id="MobiDB-lite"/>
    </source>
</evidence>
<feature type="region of interest" description="Disordered" evidence="1">
    <location>
        <begin position="350"/>
        <end position="374"/>
    </location>
</feature>
<dbReference type="Pfam" id="PF07905">
    <property type="entry name" value="PucR"/>
    <property type="match status" value="1"/>
</dbReference>
<reference evidence="4 5" key="1">
    <citation type="submission" date="2016-10" db="EMBL/GenBank/DDBJ databases">
        <authorList>
            <person name="de Groot N.N."/>
        </authorList>
    </citation>
    <scope>NUCLEOTIDE SEQUENCE [LARGE SCALE GENOMIC DNA]</scope>
    <source>
        <strain evidence="4 5">DSM 10495</strain>
    </source>
</reference>
<gene>
    <name evidence="4" type="ORF">SAMN04489745_0328</name>
</gene>
<dbReference type="InterPro" id="IPR012914">
    <property type="entry name" value="PucR_dom"/>
</dbReference>
<protein>
    <submittedName>
        <fullName evidence="4">Purine catabolism regulatory protein</fullName>
    </submittedName>
</protein>
<dbReference type="InterPro" id="IPR042070">
    <property type="entry name" value="PucR_C-HTH_sf"/>
</dbReference>
<dbReference type="RefSeq" id="WP_074784412.1">
    <property type="nucleotide sequence ID" value="NZ_FNSN01000003.1"/>
</dbReference>
<dbReference type="InterPro" id="IPR025736">
    <property type="entry name" value="PucR_C-HTH_dom"/>
</dbReference>
<keyword evidence="5" id="KW-1185">Reference proteome</keyword>
<sequence>MIPASFPFQRPLTVRDALDLDALQAGAPEVLAGEAGLDSPVRWVHIAEEAEASSLLEGGELVLTTGLAFRRSADLTRTFLERYQAAGAAAVAVELVDDDGAPDSRAAAHLRAAAEAVNCPLILLTRRVRFVQVTEEAHRALMDHQVRRLERARHVHEVFTALSLENAGESRIVEATAALLDSPVVFEDPAHLVLSYSARDRDPARLLDGWAERSRFVGYRNQTGFGTGGDRWLQTPVGLTGQRWGRLVAPELVPDSASEEAGGPDGDGSGRDFADAFQVLERAGQALTMARMAGRDRREVLFQARSGLIQDLRQATPPDEQEALARASALGLSRGAAYVPLVARLEAEGKAGTDGTSGTRAATAEAASAPDTPDATEVQLRERAFLDALQAWAQSTRQSVLASSLHAGSVAILLPLAALELEDSALHRLAAAPQLAGFRWTLGAGRAERSLVAAARGLDAADQVAETAATLGSRHLPFYRFADIRLRGLLALLQDDSRVKSFAQAELGPLLDPGQAHTLRLLRDYLAHSGNMTSLAKARNVSRQALYAHVKSLQSLLGLPLDDPESRASLTVALLWHDLSGS</sequence>
<dbReference type="Proteomes" id="UP000182652">
    <property type="component" value="Unassembled WGS sequence"/>
</dbReference>
<dbReference type="PANTHER" id="PTHR33744">
    <property type="entry name" value="CARBOHYDRATE DIACID REGULATOR"/>
    <property type="match status" value="1"/>
</dbReference>
<evidence type="ECO:0000313" key="5">
    <source>
        <dbReference type="Proteomes" id="UP000182652"/>
    </source>
</evidence>
<dbReference type="AlphaFoldDB" id="A0A1H4JQM3"/>
<proteinExistence type="predicted"/>
<evidence type="ECO:0000313" key="4">
    <source>
        <dbReference type="EMBL" id="SEB48619.1"/>
    </source>
</evidence>
<accession>A0A1H4JQM3</accession>
<dbReference type="PANTHER" id="PTHR33744:SF1">
    <property type="entry name" value="DNA-BINDING TRANSCRIPTIONAL ACTIVATOR ADER"/>
    <property type="match status" value="1"/>
</dbReference>
<dbReference type="Gene3D" id="1.10.10.2840">
    <property type="entry name" value="PucR C-terminal helix-turn-helix domain"/>
    <property type="match status" value="1"/>
</dbReference>
<dbReference type="Pfam" id="PF13556">
    <property type="entry name" value="HTH_30"/>
    <property type="match status" value="1"/>
</dbReference>
<feature type="domain" description="PucR C-terminal helix-turn-helix" evidence="3">
    <location>
        <begin position="519"/>
        <end position="575"/>
    </location>
</feature>